<dbReference type="AlphaFoldDB" id="A0ABD2U2T6"/>
<feature type="region of interest" description="Disordered" evidence="1">
    <location>
        <begin position="124"/>
        <end position="164"/>
    </location>
</feature>
<dbReference type="InterPro" id="IPR025322">
    <property type="entry name" value="PADRE_dom"/>
</dbReference>
<proteinExistence type="predicted"/>
<protein>
    <submittedName>
        <fullName evidence="2">Uncharacterized protein</fullName>
    </submittedName>
</protein>
<name>A0ABD2U2T6_9SOLN</name>
<evidence type="ECO:0000313" key="3">
    <source>
        <dbReference type="Proteomes" id="UP001627284"/>
    </source>
</evidence>
<comment type="caution">
    <text evidence="2">The sequence shown here is derived from an EMBL/GenBank/DDBJ whole genome shotgun (WGS) entry which is preliminary data.</text>
</comment>
<evidence type="ECO:0000313" key="2">
    <source>
        <dbReference type="EMBL" id="KAL3363005.1"/>
    </source>
</evidence>
<accession>A0ABD2U2T6</accession>
<reference evidence="2 3" key="1">
    <citation type="submission" date="2024-05" db="EMBL/GenBank/DDBJ databases">
        <title>De novo assembly of an allotetraploid wild potato.</title>
        <authorList>
            <person name="Hosaka A.J."/>
        </authorList>
    </citation>
    <scope>NUCLEOTIDE SEQUENCE [LARGE SCALE GENOMIC DNA]</scope>
    <source>
        <tissue evidence="2">Young leaves</tissue>
    </source>
</reference>
<evidence type="ECO:0000256" key="1">
    <source>
        <dbReference type="SAM" id="MobiDB-lite"/>
    </source>
</evidence>
<gene>
    <name evidence="2" type="ORF">AABB24_012349</name>
</gene>
<dbReference type="Pfam" id="PF14009">
    <property type="entry name" value="PADRE"/>
    <property type="match status" value="1"/>
</dbReference>
<dbReference type="PANTHER" id="PTHR33052">
    <property type="entry name" value="DUF4228 DOMAIN PROTEIN-RELATED"/>
    <property type="match status" value="1"/>
</dbReference>
<feature type="compositionally biased region" description="Polar residues" evidence="1">
    <location>
        <begin position="138"/>
        <end position="156"/>
    </location>
</feature>
<keyword evidence="3" id="KW-1185">Reference proteome</keyword>
<dbReference type="EMBL" id="JBJKTR010000007">
    <property type="protein sequence ID" value="KAL3363005.1"/>
    <property type="molecule type" value="Genomic_DNA"/>
</dbReference>
<sequence>MYKLPIIIYLKTKKKKEKKMYWCFSFKIGHSNKLMTIRVVHLNGYVEDFDHPISVSEVMGKLQKHFIFTQSQLLSTCLQPLNLDYMLQQGNIYFLLPHSTFQSCVSPIDLAPIAKRLSGIAKKPMAYNKDKPRKKKSSNGTTSQRVWNSPTSSPNRFSDEGKWVDSEKGRLITYGMGQRMSTKSPKWEPLLDTIRERSFNRRSESDLQEKI</sequence>
<dbReference type="Proteomes" id="UP001627284">
    <property type="component" value="Unassembled WGS sequence"/>
</dbReference>
<organism evidence="2 3">
    <name type="scientific">Solanum stoloniferum</name>
    <dbReference type="NCBI Taxonomy" id="62892"/>
    <lineage>
        <taxon>Eukaryota</taxon>
        <taxon>Viridiplantae</taxon>
        <taxon>Streptophyta</taxon>
        <taxon>Embryophyta</taxon>
        <taxon>Tracheophyta</taxon>
        <taxon>Spermatophyta</taxon>
        <taxon>Magnoliopsida</taxon>
        <taxon>eudicotyledons</taxon>
        <taxon>Gunneridae</taxon>
        <taxon>Pentapetalae</taxon>
        <taxon>asterids</taxon>
        <taxon>lamiids</taxon>
        <taxon>Solanales</taxon>
        <taxon>Solanaceae</taxon>
        <taxon>Solanoideae</taxon>
        <taxon>Solaneae</taxon>
        <taxon>Solanum</taxon>
    </lineage>
</organism>